<evidence type="ECO:0000256" key="3">
    <source>
        <dbReference type="ARBA" id="ARBA00022989"/>
    </source>
</evidence>
<dbReference type="InterPro" id="IPR027359">
    <property type="entry name" value="Volt_channel_dom_sf"/>
</dbReference>
<dbReference type="Gene3D" id="1.20.120.350">
    <property type="entry name" value="Voltage-gated potassium channels. Chain C"/>
    <property type="match status" value="1"/>
</dbReference>
<dbReference type="Proteomes" id="UP000612055">
    <property type="component" value="Unassembled WGS sequence"/>
</dbReference>
<feature type="compositionally biased region" description="Basic and acidic residues" evidence="5">
    <location>
        <begin position="12"/>
        <end position="23"/>
    </location>
</feature>
<feature type="compositionally biased region" description="Low complexity" evidence="5">
    <location>
        <begin position="106"/>
        <end position="115"/>
    </location>
</feature>
<proteinExistence type="predicted"/>
<dbReference type="InterPro" id="IPR029787">
    <property type="entry name" value="Nucleotide_cyclase"/>
</dbReference>
<dbReference type="EMBL" id="JAEHOE010000026">
    <property type="protein sequence ID" value="KAG2495222.1"/>
    <property type="molecule type" value="Genomic_DNA"/>
</dbReference>
<feature type="transmembrane region" description="Helical" evidence="6">
    <location>
        <begin position="198"/>
        <end position="216"/>
    </location>
</feature>
<comment type="subcellular location">
    <subcellularLocation>
        <location evidence="1">Membrane</location>
        <topology evidence="1">Multi-pass membrane protein</topology>
    </subcellularLocation>
</comment>
<evidence type="ECO:0000256" key="6">
    <source>
        <dbReference type="SAM" id="Phobius"/>
    </source>
</evidence>
<keyword evidence="2 6" id="KW-0812">Transmembrane</keyword>
<gene>
    <name evidence="8" type="ORF">HYH03_006828</name>
</gene>
<dbReference type="OrthoDB" id="60033at2759"/>
<feature type="compositionally biased region" description="Gly residues" evidence="5">
    <location>
        <begin position="716"/>
        <end position="728"/>
    </location>
</feature>
<dbReference type="GO" id="GO:0016020">
    <property type="term" value="C:membrane"/>
    <property type="evidence" value="ECO:0007669"/>
    <property type="project" value="UniProtKB-SubCell"/>
</dbReference>
<dbReference type="PROSITE" id="PS50125">
    <property type="entry name" value="GUANYLATE_CYCLASE_2"/>
    <property type="match status" value="2"/>
</dbReference>
<protein>
    <recommendedName>
        <fullName evidence="7">Guanylate cyclase domain-containing protein</fullName>
    </recommendedName>
</protein>
<evidence type="ECO:0000256" key="2">
    <source>
        <dbReference type="ARBA" id="ARBA00022692"/>
    </source>
</evidence>
<comment type="caution">
    <text evidence="8">The sequence shown here is derived from an EMBL/GenBank/DDBJ whole genome shotgun (WGS) entry which is preliminary data.</text>
</comment>
<sequence length="1317" mass="140415">MPGQDGSLVEVKSLRPSESHIPDSEPGSRPQVLLTPSVLDTHDFPALSAVPEFPAVPPTAGAGQIRFQLSEGLTRPPSAGPAGGVLAARRRLTMRQSMISRPLKPAGDSGDASAAMGGGAPRSSGLLGSGSFTKKGKRPGDPDSNRASNSSVGNGGEPMSPSDADSSPSGRFADGAGGSRRRSSYVPLAPWKRRILSVMNHLAFYWCLVFLTFFIIFEDDLKRACLPPTADLPLEITITVIFVLFAIEMALSSLLRPGYFLGFYFWLDAIATSSLVFEVPTVRIKFFGGSEYINLGDRGGFVDNAGDQLYISSKAGRVARIFRLLRMLRLYSLYTAYVRRRRIKAALEAAGASSVAHNSDQLSIIEFEMQQEQERKTRVGQKLEELTTRRIIVGVLIMILLVPAFDTRLGTFGRPRTAGETGLKMLHWMAVADGAGTPSFEAALETFSGEVEFNTGTRRTSLLLNLLIANVTYLPMVTATRRFEELYFYSYASYQCPADPMWPAGGVANGSLVAGPDGCLRWDTFALYDWKWYSQVNAILNIARSLFIIVLLVTGAHFLNRDSRNLVLLPIERMIQRVQEMSENPLALAESRLQLQAPWQDKLKDLSEGGGSGGKTMTQRDSLISAGGGGGGGSVDGVAAVAVIAPMPGGAASSGHTAVSVYANGAPVAGEKGGAGEKEGVEGAKGSDSGMGPGPGAGGGGGAEKAGKRLSDMSVGAGGGGADRGGYGDPRSSVMSQGAGTPPTGFSALQVRLWVAWVRLKEGVRNTLGRMWSYLWDGTAEDETGGGSGTAGAYETEVLENSIAKIGALLAIGFGDAGAEVIAENIRNDGDINPMVPGRKMVAIFGFCDIRRFTDTTEVLQEEVMEFVNSIAHVVHTSVSTHGGSPNKNIGDAFLLVWKFPRGFRMRDINNVTRDRRDASQVPERQLEAAKNLPLPGAPPGPDGTGASPAPTDPALRPGTALSVALTQGLGGLGGFSMKRRMLPLGTRSARVAPAESLSGGGGLAGAKASASLAHTMSLAQLADEGFGITTSDGTPGVANKMAVIRALMSLKQDVDLSSAAKREIIHAIADNALASFVIINLAIKRSARLKKYALRKDLNRRMPGFKISMGFGLHVGWAIEGAIGSEYKIDASYLSPNVNMASRLEAATKQFGVLLLLSEDFVECLSPAVRCKVRQIDCVTVKGSTQPMGLYTYDINMDAVPEPSDAEVQGGDDSAVEELMWRSYACSDEWSDNPELAASWGIDEDFKDDFDKGFHSYRVGDWADARRRLEECRNARVDGSGKPLVDGPSDVLLCFMAEHGYTAPPGWRGFRELTEK</sequence>
<keyword evidence="9" id="KW-1185">Reference proteome</keyword>
<evidence type="ECO:0000259" key="7">
    <source>
        <dbReference type="PROSITE" id="PS50125"/>
    </source>
</evidence>
<dbReference type="Gene3D" id="3.30.70.1230">
    <property type="entry name" value="Nucleotide cyclase"/>
    <property type="match status" value="2"/>
</dbReference>
<feature type="compositionally biased region" description="Low complexity" evidence="5">
    <location>
        <begin position="160"/>
        <end position="169"/>
    </location>
</feature>
<name>A0A836C0T8_9CHLO</name>
<accession>A0A836C0T8</accession>
<dbReference type="InterPro" id="IPR001054">
    <property type="entry name" value="A/G_cyclase"/>
</dbReference>
<feature type="region of interest" description="Disordered" evidence="5">
    <location>
        <begin position="667"/>
        <end position="741"/>
    </location>
</feature>
<keyword evidence="3 6" id="KW-1133">Transmembrane helix</keyword>
<organism evidence="8 9">
    <name type="scientific">Edaphochlamys debaryana</name>
    <dbReference type="NCBI Taxonomy" id="47281"/>
    <lineage>
        <taxon>Eukaryota</taxon>
        <taxon>Viridiplantae</taxon>
        <taxon>Chlorophyta</taxon>
        <taxon>core chlorophytes</taxon>
        <taxon>Chlorophyceae</taxon>
        <taxon>CS clade</taxon>
        <taxon>Chlamydomonadales</taxon>
        <taxon>Chlamydomonadales incertae sedis</taxon>
        <taxon>Edaphochlamys</taxon>
    </lineage>
</organism>
<feature type="region of interest" description="Disordered" evidence="5">
    <location>
        <begin position="930"/>
        <end position="958"/>
    </location>
</feature>
<dbReference type="CDD" id="cd07302">
    <property type="entry name" value="CHD"/>
    <property type="match status" value="1"/>
</dbReference>
<feature type="domain" description="Guanylate cyclase" evidence="7">
    <location>
        <begin position="1108"/>
        <end position="1146"/>
    </location>
</feature>
<feature type="region of interest" description="Disordered" evidence="5">
    <location>
        <begin position="1"/>
        <end position="32"/>
    </location>
</feature>
<evidence type="ECO:0000256" key="1">
    <source>
        <dbReference type="ARBA" id="ARBA00004141"/>
    </source>
</evidence>
<feature type="region of interest" description="Disordered" evidence="5">
    <location>
        <begin position="100"/>
        <end position="183"/>
    </location>
</feature>
<dbReference type="PANTHER" id="PTHR43336">
    <property type="entry name" value="OXYGEN SENSOR HISTIDINE KINASE RESPONSE REGULATOR DEVS/DOSS"/>
    <property type="match status" value="1"/>
</dbReference>
<dbReference type="GO" id="GO:0009190">
    <property type="term" value="P:cyclic nucleotide biosynthetic process"/>
    <property type="evidence" value="ECO:0007669"/>
    <property type="project" value="InterPro"/>
</dbReference>
<feature type="region of interest" description="Disordered" evidence="5">
    <location>
        <begin position="604"/>
        <end position="628"/>
    </location>
</feature>
<evidence type="ECO:0000256" key="4">
    <source>
        <dbReference type="ARBA" id="ARBA00023136"/>
    </source>
</evidence>
<evidence type="ECO:0000313" key="8">
    <source>
        <dbReference type="EMBL" id="KAG2495222.1"/>
    </source>
</evidence>
<evidence type="ECO:0000313" key="9">
    <source>
        <dbReference type="Proteomes" id="UP000612055"/>
    </source>
</evidence>
<dbReference type="SUPFAM" id="SSF55073">
    <property type="entry name" value="Nucleotide cyclase"/>
    <property type="match status" value="1"/>
</dbReference>
<feature type="domain" description="Guanylate cyclase" evidence="7">
    <location>
        <begin position="844"/>
        <end position="901"/>
    </location>
</feature>
<feature type="region of interest" description="Disordered" evidence="5">
    <location>
        <begin position="67"/>
        <end position="87"/>
    </location>
</feature>
<dbReference type="PANTHER" id="PTHR43336:SF3">
    <property type="entry name" value="GUANYLATE CYCLASE DOMAIN-CONTAINING PROTEIN"/>
    <property type="match status" value="1"/>
</dbReference>
<dbReference type="GO" id="GO:0035556">
    <property type="term" value="P:intracellular signal transduction"/>
    <property type="evidence" value="ECO:0007669"/>
    <property type="project" value="InterPro"/>
</dbReference>
<evidence type="ECO:0000256" key="5">
    <source>
        <dbReference type="SAM" id="MobiDB-lite"/>
    </source>
</evidence>
<keyword evidence="4 6" id="KW-0472">Membrane</keyword>
<reference evidence="8" key="1">
    <citation type="journal article" date="2020" name="bioRxiv">
        <title>Comparative genomics of Chlamydomonas.</title>
        <authorList>
            <person name="Craig R.J."/>
            <person name="Hasan A.R."/>
            <person name="Ness R.W."/>
            <person name="Keightley P.D."/>
        </authorList>
    </citation>
    <scope>NUCLEOTIDE SEQUENCE</scope>
    <source>
        <strain evidence="8">CCAP 11/70</strain>
    </source>
</reference>
<feature type="transmembrane region" description="Helical" evidence="6">
    <location>
        <begin position="386"/>
        <end position="405"/>
    </location>
</feature>
<feature type="compositionally biased region" description="Gly residues" evidence="5">
    <location>
        <begin position="689"/>
        <end position="704"/>
    </location>
</feature>
<feature type="transmembrane region" description="Helical" evidence="6">
    <location>
        <begin position="236"/>
        <end position="255"/>
    </location>
</feature>